<protein>
    <submittedName>
        <fullName evidence="1">Uncharacterized protein</fullName>
    </submittedName>
</protein>
<name>A0AA50D5U4_9HYPH</name>
<organism evidence="1 2">
    <name type="scientific">Shinella sumterensis</name>
    <dbReference type="NCBI Taxonomy" id="1967501"/>
    <lineage>
        <taxon>Bacteria</taxon>
        <taxon>Pseudomonadati</taxon>
        <taxon>Pseudomonadota</taxon>
        <taxon>Alphaproteobacteria</taxon>
        <taxon>Hyphomicrobiales</taxon>
        <taxon>Rhizobiaceae</taxon>
        <taxon>Shinella</taxon>
    </lineage>
</organism>
<keyword evidence="2" id="KW-1185">Reference proteome</keyword>
<accession>A0AA50D5U4</accession>
<proteinExistence type="predicted"/>
<dbReference type="AlphaFoldDB" id="A0AA50D5U4"/>
<evidence type="ECO:0000313" key="1">
    <source>
        <dbReference type="EMBL" id="WLR97601.1"/>
    </source>
</evidence>
<evidence type="ECO:0000313" key="2">
    <source>
        <dbReference type="Proteomes" id="UP001234585"/>
    </source>
</evidence>
<dbReference type="Proteomes" id="UP001234585">
    <property type="component" value="Chromosome"/>
</dbReference>
<dbReference type="RefSeq" id="WP_134645993.1">
    <property type="nucleotide sequence ID" value="NZ_CP132302.1"/>
</dbReference>
<sequence length="88" mass="9928">MILTKSRVGGHPQARATLGSTGDKKNRCRNQELFLRGAIENNPPATTFAKLAFDGTFFYDRRPKRRLQPQAAPAIQRHVYLSGDTWTL</sequence>
<gene>
    <name evidence="1" type="ORF">Q9313_00790</name>
</gene>
<reference evidence="1 2" key="1">
    <citation type="submission" date="2023-08" db="EMBL/GenBank/DDBJ databases">
        <title>Pathogen: clinical or host-associated sample.</title>
        <authorList>
            <person name="Hergert J."/>
            <person name="Casey R."/>
            <person name="Wagner J."/>
            <person name="Young E.L."/>
            <person name="Oakeson K.F."/>
        </authorList>
    </citation>
    <scope>NUCLEOTIDE SEQUENCE [LARGE SCALE GENOMIC DNA]</scope>
    <source>
        <strain evidence="1 2">1760953</strain>
    </source>
</reference>
<dbReference type="EMBL" id="CP132302">
    <property type="protein sequence ID" value="WLR97601.1"/>
    <property type="molecule type" value="Genomic_DNA"/>
</dbReference>